<gene>
    <name evidence="10" type="primary">engB</name>
    <name evidence="12" type="ORF">H8730_00460</name>
</gene>
<dbReference type="InterPro" id="IPR027417">
    <property type="entry name" value="P-loop_NTPase"/>
</dbReference>
<evidence type="ECO:0000256" key="2">
    <source>
        <dbReference type="ARBA" id="ARBA00009638"/>
    </source>
</evidence>
<feature type="domain" description="EngB-type G" evidence="11">
    <location>
        <begin position="22"/>
        <end position="195"/>
    </location>
</feature>
<sequence>MIVNTVSLETVAGMASQIPDTKLPEVAFVGKSNVGKSSLINTLVGRKALARTSSAPGKTRTINFYNVEDLLYFVDLPGYGYAKASKQEQERWGKVIESYLTRRSQLKLLLFLVDIRHEPGANDRQMMEWIRYYQFDPIIIGTKSDKIKRSQIQRQVAVLAKSLGVEDRSRIIPFSALDKSGRDAVWDQIEAALRVQG</sequence>
<evidence type="ECO:0000256" key="3">
    <source>
        <dbReference type="ARBA" id="ARBA00022618"/>
    </source>
</evidence>
<evidence type="ECO:0000256" key="6">
    <source>
        <dbReference type="ARBA" id="ARBA00022842"/>
    </source>
</evidence>
<keyword evidence="5 10" id="KW-0547">Nucleotide-binding</keyword>
<comment type="similarity">
    <text evidence="2 10">Belongs to the TRAFAC class TrmE-Era-EngA-EngB-Septin-like GTPase superfamily. EngB GTPase family.</text>
</comment>
<evidence type="ECO:0000256" key="5">
    <source>
        <dbReference type="ARBA" id="ARBA00022741"/>
    </source>
</evidence>
<dbReference type="PANTHER" id="PTHR11649">
    <property type="entry name" value="MSS1/TRME-RELATED GTP-BINDING PROTEIN"/>
    <property type="match status" value="1"/>
</dbReference>
<dbReference type="RefSeq" id="WP_177719141.1">
    <property type="nucleotide sequence ID" value="NZ_JACRSQ010000001.1"/>
</dbReference>
<name>A0A926DQL8_9FIRM</name>
<keyword evidence="8 10" id="KW-0717">Septation</keyword>
<dbReference type="Gene3D" id="3.40.50.300">
    <property type="entry name" value="P-loop containing nucleotide triphosphate hydrolases"/>
    <property type="match status" value="1"/>
</dbReference>
<evidence type="ECO:0000313" key="12">
    <source>
        <dbReference type="EMBL" id="MBC8542022.1"/>
    </source>
</evidence>
<dbReference type="CDD" id="cd01876">
    <property type="entry name" value="YihA_EngB"/>
    <property type="match status" value="1"/>
</dbReference>
<comment type="function">
    <text evidence="10">Necessary for normal cell division and for the maintenance of normal septation.</text>
</comment>
<dbReference type="EMBL" id="JACRSQ010000001">
    <property type="protein sequence ID" value="MBC8542022.1"/>
    <property type="molecule type" value="Genomic_DNA"/>
</dbReference>
<evidence type="ECO:0000256" key="1">
    <source>
        <dbReference type="ARBA" id="ARBA00001946"/>
    </source>
</evidence>
<dbReference type="AlphaFoldDB" id="A0A926DQL8"/>
<dbReference type="Proteomes" id="UP000657006">
    <property type="component" value="Unassembled WGS sequence"/>
</dbReference>
<keyword evidence="6" id="KW-0460">Magnesium</keyword>
<keyword evidence="7 10" id="KW-0342">GTP-binding</keyword>
<comment type="cofactor">
    <cofactor evidence="1">
        <name>Mg(2+)</name>
        <dbReference type="ChEBI" id="CHEBI:18420"/>
    </cofactor>
</comment>
<evidence type="ECO:0000256" key="10">
    <source>
        <dbReference type="HAMAP-Rule" id="MF_00321"/>
    </source>
</evidence>
<dbReference type="Pfam" id="PF01926">
    <property type="entry name" value="MMR_HSR1"/>
    <property type="match status" value="1"/>
</dbReference>
<evidence type="ECO:0000313" key="13">
    <source>
        <dbReference type="Proteomes" id="UP000657006"/>
    </source>
</evidence>
<dbReference type="GO" id="GO:0046872">
    <property type="term" value="F:metal ion binding"/>
    <property type="evidence" value="ECO:0007669"/>
    <property type="project" value="UniProtKB-KW"/>
</dbReference>
<accession>A0A926DQL8</accession>
<proteinExistence type="inferred from homology"/>
<dbReference type="InterPro" id="IPR030393">
    <property type="entry name" value="G_ENGB_dom"/>
</dbReference>
<evidence type="ECO:0000256" key="9">
    <source>
        <dbReference type="ARBA" id="ARBA00023306"/>
    </source>
</evidence>
<dbReference type="InterPro" id="IPR006073">
    <property type="entry name" value="GTP-bd"/>
</dbReference>
<dbReference type="SUPFAM" id="SSF52540">
    <property type="entry name" value="P-loop containing nucleoside triphosphate hydrolases"/>
    <property type="match status" value="1"/>
</dbReference>
<protein>
    <recommendedName>
        <fullName evidence="10">Probable GTP-binding protein EngB</fullName>
    </recommendedName>
</protein>
<keyword evidence="13" id="KW-1185">Reference proteome</keyword>
<comment type="caution">
    <text evidence="12">The sequence shown here is derived from an EMBL/GenBank/DDBJ whole genome shotgun (WGS) entry which is preliminary data.</text>
</comment>
<dbReference type="PANTHER" id="PTHR11649:SF13">
    <property type="entry name" value="ENGB-TYPE G DOMAIN-CONTAINING PROTEIN"/>
    <property type="match status" value="1"/>
</dbReference>
<keyword evidence="9 10" id="KW-0131">Cell cycle</keyword>
<evidence type="ECO:0000259" key="11">
    <source>
        <dbReference type="PROSITE" id="PS51706"/>
    </source>
</evidence>
<reference evidence="12" key="1">
    <citation type="submission" date="2020-08" db="EMBL/GenBank/DDBJ databases">
        <title>Genome public.</title>
        <authorList>
            <person name="Liu C."/>
            <person name="Sun Q."/>
        </authorList>
    </citation>
    <scope>NUCLEOTIDE SEQUENCE</scope>
    <source>
        <strain evidence="12">NSJ-32</strain>
    </source>
</reference>
<dbReference type="GO" id="GO:0005525">
    <property type="term" value="F:GTP binding"/>
    <property type="evidence" value="ECO:0007669"/>
    <property type="project" value="UniProtKB-UniRule"/>
</dbReference>
<dbReference type="NCBIfam" id="TIGR03598">
    <property type="entry name" value="GTPase_YsxC"/>
    <property type="match status" value="1"/>
</dbReference>
<keyword evidence="4" id="KW-0479">Metal-binding</keyword>
<dbReference type="GO" id="GO:0005829">
    <property type="term" value="C:cytosol"/>
    <property type="evidence" value="ECO:0007669"/>
    <property type="project" value="TreeGrafter"/>
</dbReference>
<dbReference type="InterPro" id="IPR019987">
    <property type="entry name" value="GTP-bd_ribosome_bio_YsxC"/>
</dbReference>
<evidence type="ECO:0000256" key="8">
    <source>
        <dbReference type="ARBA" id="ARBA00023210"/>
    </source>
</evidence>
<evidence type="ECO:0000256" key="7">
    <source>
        <dbReference type="ARBA" id="ARBA00023134"/>
    </source>
</evidence>
<dbReference type="GO" id="GO:0000917">
    <property type="term" value="P:division septum assembly"/>
    <property type="evidence" value="ECO:0007669"/>
    <property type="project" value="UniProtKB-KW"/>
</dbReference>
<dbReference type="FunFam" id="3.40.50.300:FF:000098">
    <property type="entry name" value="Probable GTP-binding protein EngB"/>
    <property type="match status" value="1"/>
</dbReference>
<keyword evidence="3 10" id="KW-0132">Cell division</keyword>
<evidence type="ECO:0000256" key="4">
    <source>
        <dbReference type="ARBA" id="ARBA00022723"/>
    </source>
</evidence>
<organism evidence="12 13">
    <name type="scientific">Bianquea renquensis</name>
    <dbReference type="NCBI Taxonomy" id="2763661"/>
    <lineage>
        <taxon>Bacteria</taxon>
        <taxon>Bacillati</taxon>
        <taxon>Bacillota</taxon>
        <taxon>Clostridia</taxon>
        <taxon>Eubacteriales</taxon>
        <taxon>Bianqueaceae</taxon>
        <taxon>Bianquea</taxon>
    </lineage>
</organism>
<dbReference type="PROSITE" id="PS51706">
    <property type="entry name" value="G_ENGB"/>
    <property type="match status" value="1"/>
</dbReference>
<dbReference type="HAMAP" id="MF_00321">
    <property type="entry name" value="GTPase_EngB"/>
    <property type="match status" value="1"/>
</dbReference>